<organism evidence="3">
    <name type="scientific">Brugia pahangi</name>
    <name type="common">Filarial nematode worm</name>
    <dbReference type="NCBI Taxonomy" id="6280"/>
    <lineage>
        <taxon>Eukaryota</taxon>
        <taxon>Metazoa</taxon>
        <taxon>Ecdysozoa</taxon>
        <taxon>Nematoda</taxon>
        <taxon>Chromadorea</taxon>
        <taxon>Rhabditida</taxon>
        <taxon>Spirurina</taxon>
        <taxon>Spiruromorpha</taxon>
        <taxon>Filarioidea</taxon>
        <taxon>Onchocercidae</taxon>
        <taxon>Brugia</taxon>
    </lineage>
</organism>
<evidence type="ECO:0000313" key="1">
    <source>
        <dbReference type="EMBL" id="VDN93232.1"/>
    </source>
</evidence>
<name>A0A0N4TTL4_BRUPA</name>
<dbReference type="WBParaSite" id="BPAG_0001208401-mRNA-1">
    <property type="protein sequence ID" value="BPAG_0001208401-mRNA-1"/>
    <property type="gene ID" value="BPAG_0001208401"/>
</dbReference>
<dbReference type="AlphaFoldDB" id="A0A0N4TTL4"/>
<dbReference type="Proteomes" id="UP000278627">
    <property type="component" value="Unassembled WGS sequence"/>
</dbReference>
<sequence>MSGLSCCCFKWIAFWSKNMRCMCCIFQVNLFFFANNNLAKYNHYFIQFF</sequence>
<proteinExistence type="predicted"/>
<protein>
    <submittedName>
        <fullName evidence="1 3">Uncharacterized protein</fullName>
    </submittedName>
</protein>
<accession>A0A0N4TTL4</accession>
<evidence type="ECO:0000313" key="3">
    <source>
        <dbReference type="WBParaSite" id="BPAG_0001208401-mRNA-1"/>
    </source>
</evidence>
<dbReference type="EMBL" id="UZAD01013266">
    <property type="protein sequence ID" value="VDN93232.1"/>
    <property type="molecule type" value="Genomic_DNA"/>
</dbReference>
<reference evidence="1 2" key="2">
    <citation type="submission" date="2018-11" db="EMBL/GenBank/DDBJ databases">
        <authorList>
            <consortium name="Pathogen Informatics"/>
        </authorList>
    </citation>
    <scope>NUCLEOTIDE SEQUENCE [LARGE SCALE GENOMIC DNA]</scope>
</reference>
<gene>
    <name evidence="1" type="ORF">BPAG_LOCUS12046</name>
</gene>
<keyword evidence="2" id="KW-1185">Reference proteome</keyword>
<reference evidence="3" key="1">
    <citation type="submission" date="2017-02" db="UniProtKB">
        <authorList>
            <consortium name="WormBaseParasite"/>
        </authorList>
    </citation>
    <scope>IDENTIFICATION</scope>
</reference>
<evidence type="ECO:0000313" key="2">
    <source>
        <dbReference type="Proteomes" id="UP000278627"/>
    </source>
</evidence>